<name>A0A8C9N0R0_SERCA</name>
<dbReference type="SUPFAM" id="SSF51283">
    <property type="entry name" value="dUTPase-like"/>
    <property type="match status" value="1"/>
</dbReference>
<evidence type="ECO:0000313" key="9">
    <source>
        <dbReference type="Proteomes" id="UP000694409"/>
    </source>
</evidence>
<evidence type="ECO:0000256" key="6">
    <source>
        <dbReference type="SAM" id="MobiDB-lite"/>
    </source>
</evidence>
<evidence type="ECO:0000256" key="1">
    <source>
        <dbReference type="ARBA" id="ARBA00005142"/>
    </source>
</evidence>
<comment type="catalytic activity">
    <reaction evidence="5">
        <text>dUTP + H2O = dUMP + diphosphate + H(+)</text>
        <dbReference type="Rhea" id="RHEA:10248"/>
        <dbReference type="ChEBI" id="CHEBI:15377"/>
        <dbReference type="ChEBI" id="CHEBI:15378"/>
        <dbReference type="ChEBI" id="CHEBI:33019"/>
        <dbReference type="ChEBI" id="CHEBI:61555"/>
        <dbReference type="ChEBI" id="CHEBI:246422"/>
        <dbReference type="EC" id="3.6.1.23"/>
    </reaction>
</comment>
<sequence length="189" mass="19865">MAALGSWRLCKERSWGLPVTGGLPDGKGCCAQAAPRAEKGGPGQQPASPGGTEAMDSETWTAWEIVLAGMAPGRASPEAAGLDLHALALLRRNQKQMRVISTETGIQIPPGHFGSITAHSSLTLQSVHVLGGGTDADYQGEIKGIVLNNSEQDWIIQTQGRIAQLLTLQFFKQLGICDSGRYLGGFGGI</sequence>
<dbReference type="GO" id="GO:0004170">
    <property type="term" value="F:dUTP diphosphatase activity"/>
    <property type="evidence" value="ECO:0007669"/>
    <property type="project" value="UniProtKB-UniRule"/>
</dbReference>
<dbReference type="GO" id="GO:0046081">
    <property type="term" value="P:dUTP catabolic process"/>
    <property type="evidence" value="ECO:0007669"/>
    <property type="project" value="UniProtKB-UniRule"/>
</dbReference>
<evidence type="ECO:0000256" key="5">
    <source>
        <dbReference type="RuleBase" id="RU367024"/>
    </source>
</evidence>
<dbReference type="OMA" id="LCKERSW"/>
<dbReference type="GeneTree" id="ENSGT01010000222698"/>
<dbReference type="CDD" id="cd07557">
    <property type="entry name" value="trimeric_dUTPase"/>
    <property type="match status" value="1"/>
</dbReference>
<dbReference type="InterPro" id="IPR008181">
    <property type="entry name" value="dUTPase"/>
</dbReference>
<evidence type="ECO:0000256" key="2">
    <source>
        <dbReference type="ARBA" id="ARBA00006581"/>
    </source>
</evidence>
<accession>A0A8C9N0R0</accession>
<reference evidence="8" key="1">
    <citation type="submission" date="2025-08" db="UniProtKB">
        <authorList>
            <consortium name="Ensembl"/>
        </authorList>
    </citation>
    <scope>IDENTIFICATION</scope>
</reference>
<comment type="similarity">
    <text evidence="2 5">Belongs to the dUTPase family.</text>
</comment>
<dbReference type="AlphaFoldDB" id="A0A8C9N0R0"/>
<dbReference type="EC" id="3.6.1.23" evidence="5"/>
<keyword evidence="9" id="KW-1185">Reference proteome</keyword>
<evidence type="ECO:0000313" key="8">
    <source>
        <dbReference type="Ensembl" id="ENSSCAP00000010933.1"/>
    </source>
</evidence>
<dbReference type="Ensembl" id="ENSSCAT00000012356.1">
    <property type="protein sequence ID" value="ENSSCAP00000010933.1"/>
    <property type="gene ID" value="ENSSCAG00000008220.1"/>
</dbReference>
<dbReference type="InterPro" id="IPR029054">
    <property type="entry name" value="dUTPase-like"/>
</dbReference>
<dbReference type="PANTHER" id="PTHR11241">
    <property type="entry name" value="DEOXYURIDINE 5'-TRIPHOSPHATE NUCLEOTIDOHYDROLASE"/>
    <property type="match status" value="1"/>
</dbReference>
<keyword evidence="3 5" id="KW-0378">Hydrolase</keyword>
<comment type="cofactor">
    <cofactor evidence="5">
        <name>Mg(2+)</name>
        <dbReference type="ChEBI" id="CHEBI:18420"/>
    </cofactor>
</comment>
<evidence type="ECO:0000259" key="7">
    <source>
        <dbReference type="Pfam" id="PF00692"/>
    </source>
</evidence>
<comment type="pathway">
    <text evidence="1 5">Pyrimidine metabolism; dUMP biosynthesis; dUMP from dCTP (dUTP route): step 2/2.</text>
</comment>
<evidence type="ECO:0000256" key="4">
    <source>
        <dbReference type="ARBA" id="ARBA00023080"/>
    </source>
</evidence>
<reference evidence="8" key="2">
    <citation type="submission" date="2025-09" db="UniProtKB">
        <authorList>
            <consortium name="Ensembl"/>
        </authorList>
    </citation>
    <scope>IDENTIFICATION</scope>
</reference>
<dbReference type="UniPathway" id="UPA00610">
    <property type="reaction ID" value="UER00666"/>
</dbReference>
<dbReference type="InterPro" id="IPR033704">
    <property type="entry name" value="dUTPase_trimeric"/>
</dbReference>
<feature type="domain" description="dUTPase-like" evidence="7">
    <location>
        <begin position="71"/>
        <end position="171"/>
    </location>
</feature>
<dbReference type="GO" id="GO:0006226">
    <property type="term" value="P:dUMP biosynthetic process"/>
    <property type="evidence" value="ECO:0007669"/>
    <property type="project" value="UniProtKB-UniRule"/>
</dbReference>
<dbReference type="PANTHER" id="PTHR11241:SF0">
    <property type="entry name" value="DEOXYURIDINE 5'-TRIPHOSPHATE NUCLEOTIDOHYDROLASE"/>
    <property type="match status" value="1"/>
</dbReference>
<keyword evidence="4 5" id="KW-0546">Nucleotide metabolism</keyword>
<evidence type="ECO:0000256" key="3">
    <source>
        <dbReference type="ARBA" id="ARBA00022801"/>
    </source>
</evidence>
<comment type="function">
    <text evidence="5">Involved in nucleotide metabolism via production of dUMP, the immediate precursor of thymidine nucleotides, and decreases the intracellular concentration of dUTP so that uracil cannot be incorporated into DNA.</text>
</comment>
<organism evidence="8 9">
    <name type="scientific">Serinus canaria</name>
    <name type="common">Island canary</name>
    <name type="synonym">Fringilla canaria</name>
    <dbReference type="NCBI Taxonomy" id="9135"/>
    <lineage>
        <taxon>Eukaryota</taxon>
        <taxon>Metazoa</taxon>
        <taxon>Chordata</taxon>
        <taxon>Craniata</taxon>
        <taxon>Vertebrata</taxon>
        <taxon>Euteleostomi</taxon>
        <taxon>Archelosauria</taxon>
        <taxon>Archosauria</taxon>
        <taxon>Dinosauria</taxon>
        <taxon>Saurischia</taxon>
        <taxon>Theropoda</taxon>
        <taxon>Coelurosauria</taxon>
        <taxon>Aves</taxon>
        <taxon>Neognathae</taxon>
        <taxon>Neoaves</taxon>
        <taxon>Telluraves</taxon>
        <taxon>Australaves</taxon>
        <taxon>Passeriformes</taxon>
        <taxon>Passeroidea</taxon>
        <taxon>Fringillidae</taxon>
        <taxon>Carduelinae</taxon>
        <taxon>Serinus</taxon>
    </lineage>
</organism>
<dbReference type="Proteomes" id="UP000694409">
    <property type="component" value="Unassembled WGS sequence"/>
</dbReference>
<dbReference type="Pfam" id="PF00692">
    <property type="entry name" value="dUTPase"/>
    <property type="match status" value="1"/>
</dbReference>
<proteinExistence type="inferred from homology"/>
<dbReference type="InterPro" id="IPR036157">
    <property type="entry name" value="dUTPase-like_sf"/>
</dbReference>
<feature type="region of interest" description="Disordered" evidence="6">
    <location>
        <begin position="33"/>
        <end position="56"/>
    </location>
</feature>
<keyword evidence="5" id="KW-0460">Magnesium</keyword>
<dbReference type="Gene3D" id="2.70.40.10">
    <property type="match status" value="1"/>
</dbReference>
<protein>
    <recommendedName>
        <fullName evidence="5">Deoxyuridine 5'-triphosphate nucleotidohydrolase</fullName>
        <shortName evidence="5">dUTPase</shortName>
        <ecNumber evidence="5">3.6.1.23</ecNumber>
    </recommendedName>
    <alternativeName>
        <fullName evidence="5">dUTP pyrophosphatase</fullName>
    </alternativeName>
</protein>
<keyword evidence="5" id="KW-0479">Metal-binding</keyword>
<dbReference type="GO" id="GO:0000287">
    <property type="term" value="F:magnesium ion binding"/>
    <property type="evidence" value="ECO:0007669"/>
    <property type="project" value="UniProtKB-UniRule"/>
</dbReference>